<dbReference type="PROSITE" id="PS01031">
    <property type="entry name" value="SHSP"/>
    <property type="match status" value="1"/>
</dbReference>
<dbReference type="InterPro" id="IPR002068">
    <property type="entry name" value="A-crystallin/Hsp20_dom"/>
</dbReference>
<feature type="compositionally biased region" description="Low complexity" evidence="4">
    <location>
        <begin position="573"/>
        <end position="586"/>
    </location>
</feature>
<dbReference type="OrthoDB" id="1431247at2759"/>
<dbReference type="Proteomes" id="UP000324800">
    <property type="component" value="Unassembled WGS sequence"/>
</dbReference>
<dbReference type="InterPro" id="IPR008978">
    <property type="entry name" value="HSP20-like_chaperone"/>
</dbReference>
<dbReference type="SUPFAM" id="SSF49764">
    <property type="entry name" value="HSP20-like chaperones"/>
    <property type="match status" value="1"/>
</dbReference>
<feature type="region of interest" description="Disordered" evidence="4">
    <location>
        <begin position="380"/>
        <end position="418"/>
    </location>
</feature>
<dbReference type="PANTHER" id="PTHR11527">
    <property type="entry name" value="HEAT-SHOCK PROTEIN 20 FAMILY MEMBER"/>
    <property type="match status" value="1"/>
</dbReference>
<feature type="compositionally biased region" description="Low complexity" evidence="4">
    <location>
        <begin position="483"/>
        <end position="494"/>
    </location>
</feature>
<name>A0A5J4W920_9EUKA</name>
<feature type="compositionally biased region" description="Basic and acidic residues" evidence="4">
    <location>
        <begin position="495"/>
        <end position="508"/>
    </location>
</feature>
<evidence type="ECO:0000256" key="3">
    <source>
        <dbReference type="RuleBase" id="RU003616"/>
    </source>
</evidence>
<feature type="compositionally biased region" description="Basic residues" evidence="4">
    <location>
        <begin position="509"/>
        <end position="524"/>
    </location>
</feature>
<feature type="compositionally biased region" description="Low complexity" evidence="4">
    <location>
        <begin position="84"/>
        <end position="100"/>
    </location>
</feature>
<feature type="region of interest" description="Disordered" evidence="4">
    <location>
        <begin position="75"/>
        <end position="100"/>
    </location>
</feature>
<feature type="compositionally biased region" description="Polar residues" evidence="4">
    <location>
        <begin position="559"/>
        <end position="572"/>
    </location>
</feature>
<dbReference type="InterPro" id="IPR031107">
    <property type="entry name" value="Small_HSP"/>
</dbReference>
<sequence>MIIDKQQPEENLNTNSTQTQFKPSHCLCSIAQSCSLNADMIGIVVDLDNNGIFSLKSPFLLESIGGNKDLLEQDKQEDIKQSQSPTPISQLDSSSSSQSIHTLSSIHKQPNCCQIIFSNSVKSPNNAEKIQLYEDEERRMQRMDQMSAEVEHSRNELEQLCYSLQGQCDNRFDNCLSESGCKALRKKIESILSQMDKVEEDDEQWVNPDNSKMEKDKEKDKQEQSIDTGLHTLSMASLTPLQFYMKRTASAYKQQIEELNDWIAPVQQRVNERRALKESLSKLSDVILQGKRQSNRFIARREWFKDEVASFESLLKRGIDIETAAKEEIQSDASGSYVYMSPSEQTPNSPQLSIPRTPSSVSALYQKEIQSFLAQPLLANQSNDNQNTGTPSSGTNSLPSQQSQSNSITSSQPSKVARIPTSPLITSSSLQSASYHQNSGSALSIKPRVKTEDLDILRNSLQKSIDNLNKLLEDKQKGGKQGQNGQQQQQQSKQQMDKNNKKQQEQKKKEQKRKNKQKRRKKHHQWSESTETTTDSQNEQQQSKEEEEDDDDEQNRRQNYFNPLWGNNSDPFNQYGGQWNGNNQQGRKNKEQELRMKEIENEKRRREAEYETEKEKQRQFLLQKKKQQEEEQKQQQQQQGNGQIEEGIGNAKVMVPQVEIEEIDENEGGGGNILYVDLPGVAKSDVKLSIEDNSLSVEAIQKRPVFAESNPFMNFFGGNMFGAPRQSTMRTTGIFRRRIPLPQRTDTSRISADFSDGVLKIFLPLIVPEQGAPTRRIAIL</sequence>
<feature type="compositionally biased region" description="Basic and acidic residues" evidence="4">
    <location>
        <begin position="588"/>
        <end position="618"/>
    </location>
</feature>
<dbReference type="PROSITE" id="PS51257">
    <property type="entry name" value="PROKAR_LIPOPROTEIN"/>
    <property type="match status" value="1"/>
</dbReference>
<evidence type="ECO:0000313" key="7">
    <source>
        <dbReference type="Proteomes" id="UP000324800"/>
    </source>
</evidence>
<organism evidence="6 7">
    <name type="scientific">Streblomastix strix</name>
    <dbReference type="NCBI Taxonomy" id="222440"/>
    <lineage>
        <taxon>Eukaryota</taxon>
        <taxon>Metamonada</taxon>
        <taxon>Preaxostyla</taxon>
        <taxon>Oxymonadida</taxon>
        <taxon>Streblomastigidae</taxon>
        <taxon>Streblomastix</taxon>
    </lineage>
</organism>
<comment type="similarity">
    <text evidence="2 3">Belongs to the small heat shock protein (HSP20) family.</text>
</comment>
<accession>A0A5J4W920</accession>
<evidence type="ECO:0000256" key="1">
    <source>
        <dbReference type="ARBA" id="ARBA00023016"/>
    </source>
</evidence>
<protein>
    <recommendedName>
        <fullName evidence="5">SHSP domain-containing protein</fullName>
    </recommendedName>
</protein>
<feature type="region of interest" description="Disordered" evidence="4">
    <location>
        <begin position="338"/>
        <end position="359"/>
    </location>
</feature>
<evidence type="ECO:0000313" key="6">
    <source>
        <dbReference type="EMBL" id="KAA6391133.1"/>
    </source>
</evidence>
<gene>
    <name evidence="6" type="ORF">EZS28_013341</name>
</gene>
<feature type="compositionally biased region" description="Polar residues" evidence="4">
    <location>
        <begin position="380"/>
        <end position="399"/>
    </location>
</feature>
<feature type="domain" description="SHSP" evidence="5">
    <location>
        <begin position="654"/>
        <end position="780"/>
    </location>
</feature>
<comment type="caution">
    <text evidence="6">The sequence shown here is derived from an EMBL/GenBank/DDBJ whole genome shotgun (WGS) entry which is preliminary data.</text>
</comment>
<evidence type="ECO:0000256" key="2">
    <source>
        <dbReference type="PROSITE-ProRule" id="PRU00285"/>
    </source>
</evidence>
<keyword evidence="1" id="KW-0346">Stress response</keyword>
<dbReference type="AlphaFoldDB" id="A0A5J4W920"/>
<evidence type="ECO:0000256" key="4">
    <source>
        <dbReference type="SAM" id="MobiDB-lite"/>
    </source>
</evidence>
<reference evidence="6 7" key="1">
    <citation type="submission" date="2019-03" db="EMBL/GenBank/DDBJ databases">
        <title>Single cell metagenomics reveals metabolic interactions within the superorganism composed of flagellate Streblomastix strix and complex community of Bacteroidetes bacteria on its surface.</title>
        <authorList>
            <person name="Treitli S.C."/>
            <person name="Kolisko M."/>
            <person name="Husnik F."/>
            <person name="Keeling P."/>
            <person name="Hampl V."/>
        </authorList>
    </citation>
    <scope>NUCLEOTIDE SEQUENCE [LARGE SCALE GENOMIC DNA]</scope>
    <source>
        <strain evidence="6">ST1C</strain>
    </source>
</reference>
<feature type="region of interest" description="Disordered" evidence="4">
    <location>
        <begin position="198"/>
        <end position="225"/>
    </location>
</feature>
<feature type="compositionally biased region" description="Polar residues" evidence="4">
    <location>
        <begin position="342"/>
        <end position="359"/>
    </location>
</feature>
<proteinExistence type="inferred from homology"/>
<feature type="region of interest" description="Disordered" evidence="4">
    <location>
        <begin position="475"/>
        <end position="650"/>
    </location>
</feature>
<dbReference type="Gene3D" id="2.60.40.790">
    <property type="match status" value="1"/>
</dbReference>
<dbReference type="EMBL" id="SNRW01002983">
    <property type="protein sequence ID" value="KAA6391133.1"/>
    <property type="molecule type" value="Genomic_DNA"/>
</dbReference>
<dbReference type="CDD" id="cd06464">
    <property type="entry name" value="ACD_sHsps-like"/>
    <property type="match status" value="1"/>
</dbReference>
<feature type="compositionally biased region" description="Low complexity" evidence="4">
    <location>
        <begin position="400"/>
        <end position="414"/>
    </location>
</feature>
<dbReference type="Pfam" id="PF00011">
    <property type="entry name" value="HSP20"/>
    <property type="match status" value="1"/>
</dbReference>
<evidence type="ECO:0000259" key="5">
    <source>
        <dbReference type="PROSITE" id="PS01031"/>
    </source>
</evidence>
<feature type="compositionally biased region" description="Basic and acidic residues" evidence="4">
    <location>
        <begin position="211"/>
        <end position="224"/>
    </location>
</feature>